<dbReference type="Proteomes" id="UP001165384">
    <property type="component" value="Unassembled WGS sequence"/>
</dbReference>
<sequence length="268" mass="27712">MIPLAAIAAYLLTGAVAGFFAGLLGVGGGVVVVPVLTMVFAAQGFPANEVLHLALGTSMATILFTSLSSLRAHHAHQAVLWPVMRRLTPGILAGTLLGAQLAARISSRALSIFFVAFMLMVAFQMVANLRPKPTRSLPGRAGLGVVGGLIGAIASLAAMGGGALTVPYLIWCNVRPHQAIGTSAAVGLPIALGGTVGYVWNGWPHPELPAGSLGFVYLPALAVILLASVMMAPMGARLAHRLPIKVLKRIFAGLLLLLSAKMLWSLYG</sequence>
<feature type="transmembrane region" description="Helical" evidence="5">
    <location>
        <begin position="183"/>
        <end position="203"/>
    </location>
</feature>
<feature type="transmembrane region" description="Helical" evidence="5">
    <location>
        <begin position="27"/>
        <end position="45"/>
    </location>
</feature>
<name>A0ABS9JXQ5_9RHOO</name>
<evidence type="ECO:0000256" key="2">
    <source>
        <dbReference type="ARBA" id="ARBA00022692"/>
    </source>
</evidence>
<organism evidence="6 7">
    <name type="scientific">Dechloromonas hankyongensis</name>
    <dbReference type="NCBI Taxonomy" id="2908002"/>
    <lineage>
        <taxon>Bacteria</taxon>
        <taxon>Pseudomonadati</taxon>
        <taxon>Pseudomonadota</taxon>
        <taxon>Betaproteobacteria</taxon>
        <taxon>Rhodocyclales</taxon>
        <taxon>Azonexaceae</taxon>
        <taxon>Dechloromonas</taxon>
    </lineage>
</organism>
<evidence type="ECO:0000256" key="1">
    <source>
        <dbReference type="ARBA" id="ARBA00004141"/>
    </source>
</evidence>
<evidence type="ECO:0000256" key="3">
    <source>
        <dbReference type="ARBA" id="ARBA00022989"/>
    </source>
</evidence>
<proteinExistence type="inferred from homology"/>
<evidence type="ECO:0000256" key="4">
    <source>
        <dbReference type="ARBA" id="ARBA00023136"/>
    </source>
</evidence>
<accession>A0ABS9JXQ5</accession>
<dbReference type="InterPro" id="IPR002781">
    <property type="entry name" value="TM_pro_TauE-like"/>
</dbReference>
<feature type="transmembrane region" description="Helical" evidence="5">
    <location>
        <begin position="246"/>
        <end position="267"/>
    </location>
</feature>
<feature type="transmembrane region" description="Helical" evidence="5">
    <location>
        <begin position="149"/>
        <end position="171"/>
    </location>
</feature>
<evidence type="ECO:0000256" key="5">
    <source>
        <dbReference type="RuleBase" id="RU363041"/>
    </source>
</evidence>
<dbReference type="Pfam" id="PF01925">
    <property type="entry name" value="TauE"/>
    <property type="match status" value="1"/>
</dbReference>
<keyword evidence="7" id="KW-1185">Reference proteome</keyword>
<feature type="transmembrane region" description="Helical" evidence="5">
    <location>
        <begin position="50"/>
        <end position="67"/>
    </location>
</feature>
<feature type="transmembrane region" description="Helical" evidence="5">
    <location>
        <begin position="110"/>
        <end position="129"/>
    </location>
</feature>
<keyword evidence="4 5" id="KW-0472">Membrane</keyword>
<protein>
    <recommendedName>
        <fullName evidence="5">Probable membrane transporter protein</fullName>
    </recommendedName>
</protein>
<comment type="subcellular location">
    <subcellularLocation>
        <location evidence="5">Cell membrane</location>
        <topology evidence="5">Multi-pass membrane protein</topology>
    </subcellularLocation>
    <subcellularLocation>
        <location evidence="1">Membrane</location>
        <topology evidence="1">Multi-pass membrane protein</topology>
    </subcellularLocation>
</comment>
<dbReference type="RefSeq" id="WP_275706711.1">
    <property type="nucleotide sequence ID" value="NZ_JAKLTN010000001.1"/>
</dbReference>
<dbReference type="PANTHER" id="PTHR43483">
    <property type="entry name" value="MEMBRANE TRANSPORTER PROTEIN HI_0806-RELATED"/>
    <property type="match status" value="1"/>
</dbReference>
<dbReference type="PANTHER" id="PTHR43483:SF3">
    <property type="entry name" value="MEMBRANE TRANSPORTER PROTEIN HI_0806-RELATED"/>
    <property type="match status" value="1"/>
</dbReference>
<dbReference type="EMBL" id="JAKLTN010000001">
    <property type="protein sequence ID" value="MCG2575619.1"/>
    <property type="molecule type" value="Genomic_DNA"/>
</dbReference>
<evidence type="ECO:0000313" key="6">
    <source>
        <dbReference type="EMBL" id="MCG2575619.1"/>
    </source>
</evidence>
<reference evidence="6" key="1">
    <citation type="submission" date="2022-01" db="EMBL/GenBank/DDBJ databases">
        <authorList>
            <person name="Jo J.-H."/>
            <person name="Im W.-T."/>
        </authorList>
    </citation>
    <scope>NUCLEOTIDE SEQUENCE</scope>
    <source>
        <strain evidence="6">XY25</strain>
    </source>
</reference>
<feature type="transmembrane region" description="Helical" evidence="5">
    <location>
        <begin position="87"/>
        <end position="103"/>
    </location>
</feature>
<feature type="transmembrane region" description="Helical" evidence="5">
    <location>
        <begin position="215"/>
        <end position="234"/>
    </location>
</feature>
<gene>
    <name evidence="6" type="ORF">LZ012_01265</name>
</gene>
<comment type="caution">
    <text evidence="6">The sequence shown here is derived from an EMBL/GenBank/DDBJ whole genome shotgun (WGS) entry which is preliminary data.</text>
</comment>
<comment type="similarity">
    <text evidence="5">Belongs to the 4-toluene sulfonate uptake permease (TSUP) (TC 2.A.102) family.</text>
</comment>
<keyword evidence="2 5" id="KW-0812">Transmembrane</keyword>
<evidence type="ECO:0000313" key="7">
    <source>
        <dbReference type="Proteomes" id="UP001165384"/>
    </source>
</evidence>
<keyword evidence="3 5" id="KW-1133">Transmembrane helix</keyword>
<keyword evidence="5" id="KW-1003">Cell membrane</keyword>